<protein>
    <submittedName>
        <fullName evidence="1">Uncharacterized protein</fullName>
    </submittedName>
</protein>
<dbReference type="VEuPathDB" id="FungiDB:CC77DRAFT_168446"/>
<dbReference type="EMBL" id="KV441481">
    <property type="protein sequence ID" value="OAG19510.1"/>
    <property type="molecule type" value="Genomic_DNA"/>
</dbReference>
<dbReference type="GeneID" id="29116010"/>
<sequence length="153" mass="18020">MILCISRLFSLRSSCLSQEFSIAALSVSMSPKLLYQRASLLLDIANGCRILAWKSRFRYRIRAGCSLSSMLLSEELRCNRSWNQWVNLADDMFCYQMWSENLRVLIWWVRMVHVESINSQVHRVCYTLTASYRETLNAQEKPRKVEYRHGVTK</sequence>
<reference evidence="1 2" key="1">
    <citation type="submission" date="2016-05" db="EMBL/GenBank/DDBJ databases">
        <title>Comparative analysis of secretome profiles of manganese(II)-oxidizing ascomycete fungi.</title>
        <authorList>
            <consortium name="DOE Joint Genome Institute"/>
            <person name="Zeiner C.A."/>
            <person name="Purvine S.O."/>
            <person name="Zink E.M."/>
            <person name="Wu S."/>
            <person name="Pasa-Tolic L."/>
            <person name="Chaput D.L."/>
            <person name="Haridas S."/>
            <person name="Grigoriev I.V."/>
            <person name="Santelli C.M."/>
            <person name="Hansel C.M."/>
        </authorList>
    </citation>
    <scope>NUCLEOTIDE SEQUENCE [LARGE SCALE GENOMIC DNA]</scope>
    <source>
        <strain evidence="1 2">SRC1lrK2f</strain>
    </source>
</reference>
<evidence type="ECO:0000313" key="1">
    <source>
        <dbReference type="EMBL" id="OAG19510.1"/>
    </source>
</evidence>
<accession>A0A177DJY0</accession>
<gene>
    <name evidence="1" type="ORF">CC77DRAFT_168446</name>
</gene>
<organism evidence="1 2">
    <name type="scientific">Alternaria alternata</name>
    <name type="common">Alternaria rot fungus</name>
    <name type="synonym">Torula alternata</name>
    <dbReference type="NCBI Taxonomy" id="5599"/>
    <lineage>
        <taxon>Eukaryota</taxon>
        <taxon>Fungi</taxon>
        <taxon>Dikarya</taxon>
        <taxon>Ascomycota</taxon>
        <taxon>Pezizomycotina</taxon>
        <taxon>Dothideomycetes</taxon>
        <taxon>Pleosporomycetidae</taxon>
        <taxon>Pleosporales</taxon>
        <taxon>Pleosporineae</taxon>
        <taxon>Pleosporaceae</taxon>
        <taxon>Alternaria</taxon>
        <taxon>Alternaria sect. Alternaria</taxon>
        <taxon>Alternaria alternata complex</taxon>
    </lineage>
</organism>
<name>A0A177DJY0_ALTAL</name>
<evidence type="ECO:0000313" key="2">
    <source>
        <dbReference type="Proteomes" id="UP000077248"/>
    </source>
</evidence>
<dbReference type="Proteomes" id="UP000077248">
    <property type="component" value="Unassembled WGS sequence"/>
</dbReference>
<proteinExistence type="predicted"/>
<dbReference type="RefSeq" id="XP_018384931.1">
    <property type="nucleotide sequence ID" value="XM_018530416.1"/>
</dbReference>
<keyword evidence="2" id="KW-1185">Reference proteome</keyword>
<dbReference type="AlphaFoldDB" id="A0A177DJY0"/>
<dbReference type="KEGG" id="aalt:CC77DRAFT_168446"/>